<evidence type="ECO:0000256" key="1">
    <source>
        <dbReference type="ARBA" id="ARBA00007637"/>
    </source>
</evidence>
<comment type="similarity">
    <text evidence="1">Belongs to the NAD(P)-dependent epimerase/dehydratase family.</text>
</comment>
<evidence type="ECO:0000313" key="4">
    <source>
        <dbReference type="Proteomes" id="UP000320390"/>
    </source>
</evidence>
<protein>
    <submittedName>
        <fullName evidence="3">dTDP-4-dehydro-6-deoxyglucose reductase</fullName>
        <ecNumber evidence="3">1.1.1.266</ecNumber>
    </submittedName>
</protein>
<dbReference type="InterPro" id="IPR036291">
    <property type="entry name" value="NAD(P)-bd_dom_sf"/>
</dbReference>
<dbReference type="OrthoDB" id="9801056at2"/>
<feature type="domain" description="NAD-dependent epimerase/dehydratase" evidence="2">
    <location>
        <begin position="11"/>
        <end position="250"/>
    </location>
</feature>
<proteinExistence type="inferred from homology"/>
<dbReference type="PANTHER" id="PTHR43000">
    <property type="entry name" value="DTDP-D-GLUCOSE 4,6-DEHYDRATASE-RELATED"/>
    <property type="match status" value="1"/>
</dbReference>
<dbReference type="InterPro" id="IPR001509">
    <property type="entry name" value="Epimerase_deHydtase"/>
</dbReference>
<evidence type="ECO:0000259" key="2">
    <source>
        <dbReference type="Pfam" id="PF01370"/>
    </source>
</evidence>
<organism evidence="3 4">
    <name type="scientific">Saltatorellus ferox</name>
    <dbReference type="NCBI Taxonomy" id="2528018"/>
    <lineage>
        <taxon>Bacteria</taxon>
        <taxon>Pseudomonadati</taxon>
        <taxon>Planctomycetota</taxon>
        <taxon>Planctomycetia</taxon>
        <taxon>Planctomycetia incertae sedis</taxon>
        <taxon>Saltatorellus</taxon>
    </lineage>
</organism>
<dbReference type="Proteomes" id="UP000320390">
    <property type="component" value="Chromosome"/>
</dbReference>
<dbReference type="Gene3D" id="3.40.50.720">
    <property type="entry name" value="NAD(P)-binding Rossmann-like Domain"/>
    <property type="match status" value="1"/>
</dbReference>
<reference evidence="3 4" key="1">
    <citation type="submission" date="2019-02" db="EMBL/GenBank/DDBJ databases">
        <title>Deep-cultivation of Planctomycetes and their phenomic and genomic characterization uncovers novel biology.</title>
        <authorList>
            <person name="Wiegand S."/>
            <person name="Jogler M."/>
            <person name="Boedeker C."/>
            <person name="Pinto D."/>
            <person name="Vollmers J."/>
            <person name="Rivas-Marin E."/>
            <person name="Kohn T."/>
            <person name="Peeters S.H."/>
            <person name="Heuer A."/>
            <person name="Rast P."/>
            <person name="Oberbeckmann S."/>
            <person name="Bunk B."/>
            <person name="Jeske O."/>
            <person name="Meyerdierks A."/>
            <person name="Storesund J.E."/>
            <person name="Kallscheuer N."/>
            <person name="Luecker S."/>
            <person name="Lage O.M."/>
            <person name="Pohl T."/>
            <person name="Merkel B.J."/>
            <person name="Hornburger P."/>
            <person name="Mueller R.-W."/>
            <person name="Bruemmer F."/>
            <person name="Labrenz M."/>
            <person name="Spormann A.M."/>
            <person name="Op den Camp H."/>
            <person name="Overmann J."/>
            <person name="Amann R."/>
            <person name="Jetten M.S.M."/>
            <person name="Mascher T."/>
            <person name="Medema M.H."/>
            <person name="Devos D.P."/>
            <person name="Kaster A.-K."/>
            <person name="Ovreas L."/>
            <person name="Rohde M."/>
            <person name="Galperin M.Y."/>
            <person name="Jogler C."/>
        </authorList>
    </citation>
    <scope>NUCLEOTIDE SEQUENCE [LARGE SCALE GENOMIC DNA]</scope>
    <source>
        <strain evidence="3 4">Poly30</strain>
    </source>
</reference>
<gene>
    <name evidence="3" type="primary">fcf1</name>
    <name evidence="3" type="ORF">Poly30_01220</name>
</gene>
<dbReference type="Pfam" id="PF01370">
    <property type="entry name" value="Epimerase"/>
    <property type="match status" value="1"/>
</dbReference>
<sequence>MGTSNDTSTFLVTGALGCIGAWTVSRLLERGDTPVVFDMGTDPRRIRDLVGHDALKRVHFVQGDIADPEALRACVEDHGVKRIVHLAGLQVPFCRANPMLGARVNVLGTVNVFEVAAKAGIDRIAYASSAAVYEREDEVRSHGAPDEDATPHPNTHYGVYKLANEGTARVSHMEYGISSVGLRPLTVYGVGRDQGMTSGPTKAIKSAVIGQPYTIGFGGRTDFLYAGDCADAFIAAAERGPEGASVYNLAGAATEVTSFVTELCAQVDGASDLIQVVGGELPVPGAIAGARLDDALPGLSRTSLKDGIAQTLQRFRELHAAGELSTSDLSS</sequence>
<keyword evidence="3" id="KW-0560">Oxidoreductase</keyword>
<dbReference type="EC" id="1.1.1.266" evidence="3"/>
<dbReference type="GO" id="GO:0050573">
    <property type="term" value="F:dTDP-4-dehydro-6-deoxyglucose reductase activity"/>
    <property type="evidence" value="ECO:0007669"/>
    <property type="project" value="UniProtKB-EC"/>
</dbReference>
<dbReference type="RefSeq" id="WP_145194085.1">
    <property type="nucleotide sequence ID" value="NZ_CP036434.1"/>
</dbReference>
<evidence type="ECO:0000313" key="3">
    <source>
        <dbReference type="EMBL" id="QDV04631.1"/>
    </source>
</evidence>
<dbReference type="SUPFAM" id="SSF51735">
    <property type="entry name" value="NAD(P)-binding Rossmann-fold domains"/>
    <property type="match status" value="1"/>
</dbReference>
<dbReference type="AlphaFoldDB" id="A0A518EKR6"/>
<dbReference type="CDD" id="cd08946">
    <property type="entry name" value="SDR_e"/>
    <property type="match status" value="1"/>
</dbReference>
<accession>A0A518EKR6</accession>
<name>A0A518EKR6_9BACT</name>
<keyword evidence="4" id="KW-1185">Reference proteome</keyword>
<dbReference type="EMBL" id="CP036434">
    <property type="protein sequence ID" value="QDV04631.1"/>
    <property type="molecule type" value="Genomic_DNA"/>
</dbReference>